<keyword evidence="1" id="KW-0433">Leucine-rich repeat</keyword>
<keyword evidence="2" id="KW-0677">Repeat</keyword>
<dbReference type="InterPro" id="IPR032675">
    <property type="entry name" value="LRR_dom_sf"/>
</dbReference>
<keyword evidence="5" id="KW-1185">Reference proteome</keyword>
<dbReference type="SUPFAM" id="SSF52075">
    <property type="entry name" value="Outer arm dynein light chain 1"/>
    <property type="match status" value="1"/>
</dbReference>
<protein>
    <submittedName>
        <fullName evidence="4">Leucine_rich repeats-containing protein</fullName>
    </submittedName>
</protein>
<reference evidence="4 5" key="1">
    <citation type="submission" date="2024-07" db="EMBL/GenBank/DDBJ databases">
        <authorList>
            <person name="Akdeniz Z."/>
        </authorList>
    </citation>
    <scope>NUCLEOTIDE SEQUENCE [LARGE SCALE GENOMIC DNA]</scope>
</reference>
<accession>A0ABP1GKB1</accession>
<dbReference type="Gene3D" id="3.80.10.10">
    <property type="entry name" value="Ribonuclease Inhibitor"/>
    <property type="match status" value="1"/>
</dbReference>
<evidence type="ECO:0000313" key="4">
    <source>
        <dbReference type="EMBL" id="CAL5970774.1"/>
    </source>
</evidence>
<dbReference type="PROSITE" id="PS51450">
    <property type="entry name" value="LRR"/>
    <property type="match status" value="2"/>
</dbReference>
<evidence type="ECO:0000256" key="3">
    <source>
        <dbReference type="SAM" id="MobiDB-lite"/>
    </source>
</evidence>
<organism evidence="4 5">
    <name type="scientific">Hexamita inflata</name>
    <dbReference type="NCBI Taxonomy" id="28002"/>
    <lineage>
        <taxon>Eukaryota</taxon>
        <taxon>Metamonada</taxon>
        <taxon>Diplomonadida</taxon>
        <taxon>Hexamitidae</taxon>
        <taxon>Hexamitinae</taxon>
        <taxon>Hexamita</taxon>
    </lineage>
</organism>
<dbReference type="Proteomes" id="UP001642409">
    <property type="component" value="Unassembled WGS sequence"/>
</dbReference>
<name>A0ABP1GKB1_9EUKA</name>
<evidence type="ECO:0000313" key="5">
    <source>
        <dbReference type="Proteomes" id="UP001642409"/>
    </source>
</evidence>
<dbReference type="EMBL" id="CAXDID020000001">
    <property type="protein sequence ID" value="CAL5970774.1"/>
    <property type="molecule type" value="Genomic_DNA"/>
</dbReference>
<gene>
    <name evidence="4" type="ORF">HINF_LOCUS714</name>
</gene>
<feature type="region of interest" description="Disordered" evidence="3">
    <location>
        <begin position="1319"/>
        <end position="1341"/>
    </location>
</feature>
<proteinExistence type="predicted"/>
<sequence>MSLVKSLLQNEPVTNCSMSSEELKLVNTQAYYEEQFSNTNQYKAKSPFDDLVPPKTPVINAKILNTLSKIQSVELTLATNYYQLDLSRLSTLKELTIKGNYSPQIYFGPTKYSIQKMTVNYPLETASSVLLSDIPFEETQQIMEIHEQSTEITTHAKLLVEKHSWNIQELTMNNCNLFVMDSSFLLLQHIKTLNISQNNICRLQYLWNSKRLTTLDCSYNNISSLQHLKNNINYVQSLLMRGNRIEQCEYLTMFNQLVKLDLSDNLIKSEEEVEFLSYLDNLRQLFINGNPVAVSRKRLIQLLYQEKSKLNNLALEGQLVGENEIKDYKPKIIINQLSNIKKQQLKRYFGASRFSTDTKAQLQECAQISQTTGVDLFGLTQVKGKTEFQQYVNQRMVKELQQLQTQLDQTQQPDTVIDTTKEKQLIKQFYQCTQTDIVMQKISNDSNIISTRPSPLHPFGISVPHPKMSNLDIKEQSMPFFSKKYYQEISDDLKFRTNYKIQQSILNQKLIQTQQTQLRKHLVYPVQQVKAIDYQQEKNVMYQEEMFSRVFKQLNGIESKFDKQLDITGNKYIIDKKPYFIPDYVKNVSNQQEAIKILTTMIGLHNFIDIKCFTQLNEYIQSLVIRKLAQVIKVVPIDLQIVLMYDFFQKILYQLGLQDSISKCVDQQNIINLNNQEYKAIADKLLQQRRQLYENINIPADNPIYQIIQYIMENKLFERKLSGQIIQKEEENQLLGVKVYNDYKIYKYYNQNSGKIVYIKRQLNELNEEIGEELSDFDEENFDLQVTEKVQEEKQQQDFSSELYKPDQKELIKELNVCIPHGAKQVFLEMRKLTINVSTGLLQETNDQGQIVNTENLQNLVCYVMPKSSIIDKVYTCVVLLYNKSDSTENQINFDQVNESQAEGNEESSDEFNPFAEQPIEKKEKVLKKEIPLHECVDLLPIIFPETVVRPELKIALPGLTEEVVQESIATTMNLQTDNTFDPLRVAHSFSKFEQVQNKKLANRTVGIYYMSSQAIQSKNMSSLSSYTELLEILAPALMKAYHPQEAKGTYWGYCLRCCQTSRAVFVQGNQTSFNQCADYSQSNQHQYDPHSKELGKHLQRKVKCGDKIATVVGYEDTDYYTSNNSYVRYNNSTTSVYNYQNIPVVICTHCQFNQSLFQPHQLNFDFRRKIRAVENLVSGKEIISQQFESDDQRRVNIELDDIVWETVKYGQYEIEGQPVREVDKFAYRPDIWESLNPQFKDDIYYWMIRRPFDLPHWGNTEKYLQHTIDPIQRQILQDAFKQCEIPEPSRRYLKALGDFKSDLEVFENVIPVQNTVQTQLEQDESESESEQQSDKFEIEQQGPLKQTTVRTVSELVQFTKPISIIAKLFPFDITQFKENQFAYYTANGDIAYFRGFLDRSSSEWRGEGISQRFLNIDIPKTNLEEIEPYLNNDALGIWSCYYSKGITVTQIIMILQQTHIHFLFRNDYQPLGDQEALFSPVNSFKRLTKSLKKLKMVEISFQCLKLDFEAEIYNSKQLSDPSGQADYIVMDAAGLCEFQVALDYLKETSFINAQIDNLIVNLTSKIQILGQNSNPTFSKNEIKQIYLGSLQNTIQSVKFLVQTNFSLFIVVGSLKTNKFQAVVKSHIQINQLKLIIEGEKIIKIKNEDNEIEFEAHDWRSRAVIVRDLVEGLRTDGIDVDVI</sequence>
<evidence type="ECO:0000256" key="2">
    <source>
        <dbReference type="ARBA" id="ARBA00022737"/>
    </source>
</evidence>
<evidence type="ECO:0000256" key="1">
    <source>
        <dbReference type="ARBA" id="ARBA00022614"/>
    </source>
</evidence>
<dbReference type="InterPro" id="IPR001611">
    <property type="entry name" value="Leu-rich_rpt"/>
</dbReference>
<feature type="compositionally biased region" description="Acidic residues" evidence="3">
    <location>
        <begin position="1322"/>
        <end position="1332"/>
    </location>
</feature>
<comment type="caution">
    <text evidence="4">The sequence shown here is derived from an EMBL/GenBank/DDBJ whole genome shotgun (WGS) entry which is preliminary data.</text>
</comment>
<dbReference type="PANTHER" id="PTHR15454">
    <property type="entry name" value="NISCHARIN RELATED"/>
    <property type="match status" value="1"/>
</dbReference>